<reference evidence="1" key="1">
    <citation type="submission" date="2020-02" db="EMBL/GenBank/DDBJ databases">
        <authorList>
            <person name="Meier V. D."/>
        </authorList>
    </citation>
    <scope>NUCLEOTIDE SEQUENCE</scope>
    <source>
        <strain evidence="1">AVDCRST_MAG12</strain>
    </source>
</reference>
<gene>
    <name evidence="1" type="ORF">AVDCRST_MAG12-530</name>
</gene>
<sequence>MGSLFLLAMAFGFIFFVARGCVATQESTQVRKYVTGADSVLTDSSNAGRNELQGVLKSSGGDPGMVDEEALGRVANLSDRLYKQALQNDEIPPEFEDAQPYLISALGVRKEATENLAAAVGGSGNGFGDSLATAVEDFRTSDSIIANHYVPAVRESLEQAGQTGDGGYLEEPQPFMDYREIGFDAAGSAGSARSDPSAVHGVEIDAVTVAGQPLSPGGNVVLSGDDEASFAVTVANGGEVPESAVDVVVVLNTDAERQSKNATVARIEPKGTATVEIGGFIPGALDEEVETTVEAGPVKYEKTLENNTLNGSITFGL</sequence>
<protein>
    <recommendedName>
        <fullName evidence="2">CARDB domain-containing protein</fullName>
    </recommendedName>
</protein>
<accession>A0A6J4RFA7</accession>
<dbReference type="EMBL" id="CADCVK010000092">
    <property type="protein sequence ID" value="CAA9468270.1"/>
    <property type="molecule type" value="Genomic_DNA"/>
</dbReference>
<name>A0A6J4RFA7_9ACTN</name>
<proteinExistence type="predicted"/>
<dbReference type="AlphaFoldDB" id="A0A6J4RFA7"/>
<evidence type="ECO:0000313" key="1">
    <source>
        <dbReference type="EMBL" id="CAA9468270.1"/>
    </source>
</evidence>
<organism evidence="1">
    <name type="scientific">uncultured Rubrobacteraceae bacterium</name>
    <dbReference type="NCBI Taxonomy" id="349277"/>
    <lineage>
        <taxon>Bacteria</taxon>
        <taxon>Bacillati</taxon>
        <taxon>Actinomycetota</taxon>
        <taxon>Rubrobacteria</taxon>
        <taxon>Rubrobacterales</taxon>
        <taxon>Rubrobacteraceae</taxon>
        <taxon>environmental samples</taxon>
    </lineage>
</organism>
<evidence type="ECO:0008006" key="2">
    <source>
        <dbReference type="Google" id="ProtNLM"/>
    </source>
</evidence>